<dbReference type="Pfam" id="PF01425">
    <property type="entry name" value="Amidase"/>
    <property type="match status" value="1"/>
</dbReference>
<protein>
    <recommendedName>
        <fullName evidence="1">Amidase domain-containing protein</fullName>
    </recommendedName>
</protein>
<organism evidence="2">
    <name type="scientific">marine metagenome</name>
    <dbReference type="NCBI Taxonomy" id="408172"/>
    <lineage>
        <taxon>unclassified sequences</taxon>
        <taxon>metagenomes</taxon>
        <taxon>ecological metagenomes</taxon>
    </lineage>
</organism>
<dbReference type="Gene3D" id="3.90.1300.10">
    <property type="entry name" value="Amidase signature (AS) domain"/>
    <property type="match status" value="1"/>
</dbReference>
<dbReference type="InterPro" id="IPR023631">
    <property type="entry name" value="Amidase_dom"/>
</dbReference>
<evidence type="ECO:0000259" key="1">
    <source>
        <dbReference type="Pfam" id="PF01425"/>
    </source>
</evidence>
<dbReference type="InterPro" id="IPR036928">
    <property type="entry name" value="AS_sf"/>
</dbReference>
<dbReference type="EMBL" id="UINC01019107">
    <property type="protein sequence ID" value="SVA80750.1"/>
    <property type="molecule type" value="Genomic_DNA"/>
</dbReference>
<name>A0A381YUY4_9ZZZZ</name>
<gene>
    <name evidence="2" type="ORF">METZ01_LOCUS133604</name>
</gene>
<feature type="domain" description="Amidase" evidence="1">
    <location>
        <begin position="30"/>
        <end position="134"/>
    </location>
</feature>
<dbReference type="GO" id="GO:0012505">
    <property type="term" value="C:endomembrane system"/>
    <property type="evidence" value="ECO:0007669"/>
    <property type="project" value="TreeGrafter"/>
</dbReference>
<accession>A0A381YUY4</accession>
<sequence>MDNMIENEFLYWTSSQLVKAFKEKKLSPVEVIQASINRARIIQPICNAITEYFEEKAINMAKEAERSYLGKTDKPRLLEGIPLAVKEEFALEGSYRTTASFIYKNRIDNFTDVYIKRLINGGCIPVFKTTTPEFC</sequence>
<dbReference type="SUPFAM" id="SSF75304">
    <property type="entry name" value="Amidase signature (AS) enzymes"/>
    <property type="match status" value="1"/>
</dbReference>
<dbReference type="PANTHER" id="PTHR43372:SF4">
    <property type="entry name" value="FATTY-ACID AMIDE HYDROLASE 2"/>
    <property type="match status" value="1"/>
</dbReference>
<proteinExistence type="predicted"/>
<feature type="non-terminal residue" evidence="2">
    <location>
        <position position="135"/>
    </location>
</feature>
<reference evidence="2" key="1">
    <citation type="submission" date="2018-05" db="EMBL/GenBank/DDBJ databases">
        <authorList>
            <person name="Lanie J.A."/>
            <person name="Ng W.-L."/>
            <person name="Kazmierczak K.M."/>
            <person name="Andrzejewski T.M."/>
            <person name="Davidsen T.M."/>
            <person name="Wayne K.J."/>
            <person name="Tettelin H."/>
            <person name="Glass J.I."/>
            <person name="Rusch D."/>
            <person name="Podicherti R."/>
            <person name="Tsui H.-C.T."/>
            <person name="Winkler M.E."/>
        </authorList>
    </citation>
    <scope>NUCLEOTIDE SEQUENCE</scope>
</reference>
<dbReference type="InterPro" id="IPR052739">
    <property type="entry name" value="FAAH2"/>
</dbReference>
<evidence type="ECO:0000313" key="2">
    <source>
        <dbReference type="EMBL" id="SVA80750.1"/>
    </source>
</evidence>
<dbReference type="AlphaFoldDB" id="A0A381YUY4"/>
<dbReference type="PANTHER" id="PTHR43372">
    <property type="entry name" value="FATTY-ACID AMIDE HYDROLASE"/>
    <property type="match status" value="1"/>
</dbReference>